<reference evidence="1" key="2">
    <citation type="journal article" date="2015" name="Fish Shellfish Immunol.">
        <title>Early steps in the European eel (Anguilla anguilla)-Vibrio vulnificus interaction in the gills: Role of the RtxA13 toxin.</title>
        <authorList>
            <person name="Callol A."/>
            <person name="Pajuelo D."/>
            <person name="Ebbesson L."/>
            <person name="Teles M."/>
            <person name="MacKenzie S."/>
            <person name="Amaro C."/>
        </authorList>
    </citation>
    <scope>NUCLEOTIDE SEQUENCE</scope>
</reference>
<dbReference type="EMBL" id="GBXM01047124">
    <property type="protein sequence ID" value="JAH61453.1"/>
    <property type="molecule type" value="Transcribed_RNA"/>
</dbReference>
<name>A0A0E9U922_ANGAN</name>
<dbReference type="AlphaFoldDB" id="A0A0E9U922"/>
<reference evidence="1" key="1">
    <citation type="submission" date="2014-11" db="EMBL/GenBank/DDBJ databases">
        <authorList>
            <person name="Amaro Gonzalez C."/>
        </authorList>
    </citation>
    <scope>NUCLEOTIDE SEQUENCE</scope>
</reference>
<protein>
    <submittedName>
        <fullName evidence="1">Uncharacterized protein</fullName>
    </submittedName>
</protein>
<accession>A0A0E9U922</accession>
<sequence length="22" mass="2626">MGLPVLSFVVFYFHQEEITQIK</sequence>
<evidence type="ECO:0000313" key="1">
    <source>
        <dbReference type="EMBL" id="JAH61453.1"/>
    </source>
</evidence>
<proteinExistence type="predicted"/>
<organism evidence="1">
    <name type="scientific">Anguilla anguilla</name>
    <name type="common">European freshwater eel</name>
    <name type="synonym">Muraena anguilla</name>
    <dbReference type="NCBI Taxonomy" id="7936"/>
    <lineage>
        <taxon>Eukaryota</taxon>
        <taxon>Metazoa</taxon>
        <taxon>Chordata</taxon>
        <taxon>Craniata</taxon>
        <taxon>Vertebrata</taxon>
        <taxon>Euteleostomi</taxon>
        <taxon>Actinopterygii</taxon>
        <taxon>Neopterygii</taxon>
        <taxon>Teleostei</taxon>
        <taxon>Anguilliformes</taxon>
        <taxon>Anguillidae</taxon>
        <taxon>Anguilla</taxon>
    </lineage>
</organism>